<comment type="caution">
    <text evidence="2">Lacks conserved residue(s) required for the propagation of feature annotation.</text>
</comment>
<dbReference type="SUPFAM" id="SSF49854">
    <property type="entry name" value="Spermadhesin, CUB domain"/>
    <property type="match status" value="1"/>
</dbReference>
<gene>
    <name evidence="5" type="ORF">ACAOBT_LOCUS4387</name>
</gene>
<evidence type="ECO:0000259" key="4">
    <source>
        <dbReference type="PROSITE" id="PS01180"/>
    </source>
</evidence>
<organism evidence="5 6">
    <name type="scientific">Acanthoscelides obtectus</name>
    <name type="common">Bean weevil</name>
    <name type="synonym">Bruchus obtectus</name>
    <dbReference type="NCBI Taxonomy" id="200917"/>
    <lineage>
        <taxon>Eukaryota</taxon>
        <taxon>Metazoa</taxon>
        <taxon>Ecdysozoa</taxon>
        <taxon>Arthropoda</taxon>
        <taxon>Hexapoda</taxon>
        <taxon>Insecta</taxon>
        <taxon>Pterygota</taxon>
        <taxon>Neoptera</taxon>
        <taxon>Endopterygota</taxon>
        <taxon>Coleoptera</taxon>
        <taxon>Polyphaga</taxon>
        <taxon>Cucujiformia</taxon>
        <taxon>Chrysomeloidea</taxon>
        <taxon>Chrysomelidae</taxon>
        <taxon>Bruchinae</taxon>
        <taxon>Bruchini</taxon>
        <taxon>Acanthoscelides</taxon>
    </lineage>
</organism>
<dbReference type="PROSITE" id="PS01180">
    <property type="entry name" value="CUB"/>
    <property type="match status" value="1"/>
</dbReference>
<protein>
    <recommendedName>
        <fullName evidence="4">CUB domain-containing protein</fullName>
    </recommendedName>
</protein>
<evidence type="ECO:0000256" key="1">
    <source>
        <dbReference type="ARBA" id="ARBA00023157"/>
    </source>
</evidence>
<name>A0A9P0JYM5_ACAOB</name>
<sequence>MKHSHLVLKSILIVLVCNSASCEISRSNQRLNKRQEKVLAFFGVGLVRFENSECIGSGSMQGTCYTRRQCREIDGIGSTKCAGVQRTCGETSSLNNTYFVSPGFPSAYTGSSVCTITIQKCAGVCQIRLDFLTLRLAQPNGNGTCTTDALLVTGGASIVPAICGENTGQHIYVDFNGDTPITISVSTSGTTSAAVAWNIKVTQIGCNCPTRAPSGCLQYFNSTTGTVRGFNYGNSINQNGTRQLANLNYGVCIAMIPGTKYKFKNERKLVYVVFRGVGLVFKEICY</sequence>
<dbReference type="InterPro" id="IPR058698">
    <property type="entry name" value="CUB_metazoa"/>
</dbReference>
<reference evidence="5" key="1">
    <citation type="submission" date="2022-03" db="EMBL/GenBank/DDBJ databases">
        <authorList>
            <person name="Sayadi A."/>
        </authorList>
    </citation>
    <scope>NUCLEOTIDE SEQUENCE</scope>
</reference>
<comment type="caution">
    <text evidence="5">The sequence shown here is derived from an EMBL/GenBank/DDBJ whole genome shotgun (WGS) entry which is preliminary data.</text>
</comment>
<feature type="signal peptide" evidence="3">
    <location>
        <begin position="1"/>
        <end position="22"/>
    </location>
</feature>
<proteinExistence type="predicted"/>
<dbReference type="EMBL" id="CAKOFQ010006698">
    <property type="protein sequence ID" value="CAH1961904.1"/>
    <property type="molecule type" value="Genomic_DNA"/>
</dbReference>
<evidence type="ECO:0000313" key="6">
    <source>
        <dbReference type="Proteomes" id="UP001152888"/>
    </source>
</evidence>
<dbReference type="Pfam" id="PF26080">
    <property type="entry name" value="CUB_animal"/>
    <property type="match status" value="1"/>
</dbReference>
<evidence type="ECO:0000256" key="2">
    <source>
        <dbReference type="PROSITE-ProRule" id="PRU00059"/>
    </source>
</evidence>
<dbReference type="OrthoDB" id="6337346at2759"/>
<keyword evidence="1" id="KW-1015">Disulfide bond</keyword>
<dbReference type="PANTHER" id="PTHR33236:SF5">
    <property type="entry name" value="CUB DOMAIN-CONTAINING PROTEIN"/>
    <property type="match status" value="1"/>
</dbReference>
<dbReference type="InterPro" id="IPR035914">
    <property type="entry name" value="Sperma_CUB_dom_sf"/>
</dbReference>
<dbReference type="Proteomes" id="UP001152888">
    <property type="component" value="Unassembled WGS sequence"/>
</dbReference>
<dbReference type="Pfam" id="PF00431">
    <property type="entry name" value="CUB"/>
    <property type="match status" value="1"/>
</dbReference>
<dbReference type="AlphaFoldDB" id="A0A9P0JYM5"/>
<dbReference type="InterPro" id="IPR000859">
    <property type="entry name" value="CUB_dom"/>
</dbReference>
<accession>A0A9P0JYM5</accession>
<keyword evidence="3" id="KW-0732">Signal</keyword>
<feature type="chain" id="PRO_5040202411" description="CUB domain-containing protein" evidence="3">
    <location>
        <begin position="23"/>
        <end position="286"/>
    </location>
</feature>
<dbReference type="PANTHER" id="PTHR33236">
    <property type="entry name" value="INTRAFLAGELLAR TRANSPORT PROTEIN 122 FAMILY PROTEIN-RELATED"/>
    <property type="match status" value="1"/>
</dbReference>
<evidence type="ECO:0000313" key="5">
    <source>
        <dbReference type="EMBL" id="CAH1961904.1"/>
    </source>
</evidence>
<keyword evidence="6" id="KW-1185">Reference proteome</keyword>
<dbReference type="Gene3D" id="2.60.120.290">
    <property type="entry name" value="Spermadhesin, CUB domain"/>
    <property type="match status" value="1"/>
</dbReference>
<feature type="domain" description="CUB" evidence="4">
    <location>
        <begin position="88"/>
        <end position="204"/>
    </location>
</feature>
<evidence type="ECO:0000256" key="3">
    <source>
        <dbReference type="SAM" id="SignalP"/>
    </source>
</evidence>